<dbReference type="NCBIfam" id="TIGR00129">
    <property type="entry name" value="fdhD_narQ"/>
    <property type="match status" value="1"/>
</dbReference>
<dbReference type="Gene3D" id="3.40.140.10">
    <property type="entry name" value="Cytidine Deaminase, domain 2"/>
    <property type="match status" value="1"/>
</dbReference>
<dbReference type="InterPro" id="IPR003786">
    <property type="entry name" value="FdhD"/>
</dbReference>
<dbReference type="InterPro" id="IPR016193">
    <property type="entry name" value="Cytidine_deaminase-like"/>
</dbReference>
<dbReference type="Gene3D" id="3.10.20.10">
    <property type="match status" value="1"/>
</dbReference>
<keyword evidence="4" id="KW-0808">Transferase</keyword>
<dbReference type="GO" id="GO:0006777">
    <property type="term" value="P:Mo-molybdopterin cofactor biosynthetic process"/>
    <property type="evidence" value="ECO:0007669"/>
    <property type="project" value="UniProtKB-UniRule"/>
</dbReference>
<evidence type="ECO:0000256" key="2">
    <source>
        <dbReference type="ARBA" id="ARBA00023150"/>
    </source>
</evidence>
<dbReference type="PANTHER" id="PTHR30592">
    <property type="entry name" value="FORMATE DEHYDROGENASE"/>
    <property type="match status" value="1"/>
</dbReference>
<dbReference type="GO" id="GO:0097163">
    <property type="term" value="F:sulfur carrier activity"/>
    <property type="evidence" value="ECO:0007669"/>
    <property type="project" value="UniProtKB-UniRule"/>
</dbReference>
<proteinExistence type="inferred from homology"/>
<sequence length="293" mass="30727">MNARAPFAGVGDETFALASSVPASSWHDGLIEDGSELLAEEVPVALVFNGISHAVMLASPQDLEDFAVGFSLSERIVRAAQDVREVEVEAGPHGIALAIDIAPGAMARLKATRRARLGQTGCGLCGIDSLAWFERETELDDPRDGGVHETGSPFTPQALQRAMAAMAGQQRLHQATGAMHAAGWADRDGHLLLVREDVGRHNALDKLVGALARAGIDAGDGFALVTSRASFEMVQKAARAGIGLLAAISAPTAMAVRLADRAGLTLAGFVRGGRHVVYTHPRRLRPDAVAHGT</sequence>
<dbReference type="Pfam" id="PF02634">
    <property type="entry name" value="FdhD-NarQ"/>
    <property type="match status" value="1"/>
</dbReference>
<dbReference type="PANTHER" id="PTHR30592:SF1">
    <property type="entry name" value="SULFUR CARRIER PROTEIN FDHD"/>
    <property type="match status" value="1"/>
</dbReference>
<comment type="subcellular location">
    <subcellularLocation>
        <location evidence="3">Cytoplasm</location>
    </subcellularLocation>
</comment>
<dbReference type="SUPFAM" id="SSF53927">
    <property type="entry name" value="Cytidine deaminase-like"/>
    <property type="match status" value="1"/>
</dbReference>
<dbReference type="PIRSF" id="PIRSF015626">
    <property type="entry name" value="FdhD"/>
    <property type="match status" value="1"/>
</dbReference>
<dbReference type="HAMAP" id="MF_00187">
    <property type="entry name" value="FdhD"/>
    <property type="match status" value="1"/>
</dbReference>
<gene>
    <name evidence="3 4" type="primary">fdhD</name>
    <name evidence="4" type="ORF">FVD38_09965</name>
</gene>
<dbReference type="GO" id="GO:0005737">
    <property type="term" value="C:cytoplasm"/>
    <property type="evidence" value="ECO:0007669"/>
    <property type="project" value="UniProtKB-SubCell"/>
</dbReference>
<comment type="function">
    <text evidence="3">Required for formate dehydrogenase (FDH) activity. Acts as a sulfur carrier protein that transfers sulfur from IscS to the molybdenum cofactor prior to its insertion into FDH.</text>
</comment>
<organism evidence="4 5">
    <name type="scientific">Massilia arenae</name>
    <dbReference type="NCBI Taxonomy" id="2603288"/>
    <lineage>
        <taxon>Bacteria</taxon>
        <taxon>Pseudomonadati</taxon>
        <taxon>Pseudomonadota</taxon>
        <taxon>Betaproteobacteria</taxon>
        <taxon>Burkholderiales</taxon>
        <taxon>Oxalobacteraceae</taxon>
        <taxon>Telluria group</taxon>
        <taxon>Massilia</taxon>
    </lineage>
</organism>
<keyword evidence="5" id="KW-1185">Reference proteome</keyword>
<dbReference type="EMBL" id="VPFD01000009">
    <property type="protein sequence ID" value="TXG00003.1"/>
    <property type="molecule type" value="Genomic_DNA"/>
</dbReference>
<dbReference type="GO" id="GO:0016783">
    <property type="term" value="F:sulfurtransferase activity"/>
    <property type="evidence" value="ECO:0007669"/>
    <property type="project" value="InterPro"/>
</dbReference>
<reference evidence="4 5" key="1">
    <citation type="submission" date="2019-08" db="EMBL/GenBank/DDBJ databases">
        <title>Massilia golmudensis sp. nov., isolated from sand in the Qinghai-Tibetan Plateau.</title>
        <authorList>
            <person name="Zhang B."/>
        </authorList>
    </citation>
    <scope>NUCLEOTIDE SEQUENCE [LARGE SCALE GENOMIC DNA]</scope>
    <source>
        <strain evidence="4 5">GEM5</strain>
    </source>
</reference>
<evidence type="ECO:0000256" key="1">
    <source>
        <dbReference type="ARBA" id="ARBA00022490"/>
    </source>
</evidence>
<evidence type="ECO:0000256" key="3">
    <source>
        <dbReference type="HAMAP-Rule" id="MF_00187"/>
    </source>
</evidence>
<dbReference type="RefSeq" id="WP_147934676.1">
    <property type="nucleotide sequence ID" value="NZ_VPFD01000009.1"/>
</dbReference>
<keyword evidence="1 3" id="KW-0963">Cytoplasm</keyword>
<comment type="similarity">
    <text evidence="3">Belongs to the FdhD family.</text>
</comment>
<feature type="active site" description="Cysteine persulfide intermediate" evidence="3">
    <location>
        <position position="122"/>
    </location>
</feature>
<keyword evidence="2 3" id="KW-0501">Molybdenum cofactor biosynthesis</keyword>
<name>A0A5C7G5J3_9BURK</name>
<evidence type="ECO:0000313" key="5">
    <source>
        <dbReference type="Proteomes" id="UP000321413"/>
    </source>
</evidence>
<dbReference type="AlphaFoldDB" id="A0A5C7G5J3"/>
<comment type="caution">
    <text evidence="4">The sequence shown here is derived from an EMBL/GenBank/DDBJ whole genome shotgun (WGS) entry which is preliminary data.</text>
</comment>
<protein>
    <recommendedName>
        <fullName evidence="3">Sulfur carrier protein FdhD</fullName>
    </recommendedName>
</protein>
<evidence type="ECO:0000313" key="4">
    <source>
        <dbReference type="EMBL" id="TXG00003.1"/>
    </source>
</evidence>
<feature type="binding site" evidence="3">
    <location>
        <begin position="269"/>
        <end position="274"/>
    </location>
    <ligand>
        <name>Mo-bis(molybdopterin guanine dinucleotide)</name>
        <dbReference type="ChEBI" id="CHEBI:60539"/>
    </ligand>
</feature>
<accession>A0A5C7G5J3</accession>
<dbReference type="Proteomes" id="UP000321413">
    <property type="component" value="Unassembled WGS sequence"/>
</dbReference>